<organism evidence="1 2">
    <name type="scientific">Candidatus Methylobacter oryzae</name>
    <dbReference type="NCBI Taxonomy" id="2497749"/>
    <lineage>
        <taxon>Bacteria</taxon>
        <taxon>Pseudomonadati</taxon>
        <taxon>Pseudomonadota</taxon>
        <taxon>Gammaproteobacteria</taxon>
        <taxon>Methylococcales</taxon>
        <taxon>Methylococcaceae</taxon>
        <taxon>Methylobacter</taxon>
    </lineage>
</organism>
<dbReference type="PANTHER" id="PTHR39431">
    <property type="entry name" value="FRPA/C-RELATED PROTEIN"/>
    <property type="match status" value="1"/>
</dbReference>
<dbReference type="Gene3D" id="3.80.10.10">
    <property type="entry name" value="Ribonuclease Inhibitor"/>
    <property type="match status" value="1"/>
</dbReference>
<reference evidence="1 2" key="1">
    <citation type="journal article" date="2019" name="Antonie Van Leeuwenhoek">
        <title>Description of 'Ca. Methylobacter oryzae' KRF1, a novel species from the environmentally important Methylobacter clade 2.</title>
        <authorList>
            <person name="Khatri K."/>
            <person name="Mohite J.A."/>
            <person name="Pandit P.S."/>
            <person name="Bahulikar R."/>
            <person name="Rahalkar M.C."/>
        </authorList>
    </citation>
    <scope>NUCLEOTIDE SEQUENCE [LARGE SCALE GENOMIC DNA]</scope>
    <source>
        <strain evidence="1 2">KRF1</strain>
    </source>
</reference>
<dbReference type="Pfam" id="PF20080">
    <property type="entry name" value="ALTTAQ_rpt"/>
    <property type="match status" value="2"/>
</dbReference>
<evidence type="ECO:0000313" key="2">
    <source>
        <dbReference type="Proteomes" id="UP000733744"/>
    </source>
</evidence>
<dbReference type="InterPro" id="IPR032675">
    <property type="entry name" value="LRR_dom_sf"/>
</dbReference>
<protein>
    <submittedName>
        <fullName evidence="1">Uncharacterized protein</fullName>
    </submittedName>
</protein>
<proteinExistence type="predicted"/>
<evidence type="ECO:0000313" key="1">
    <source>
        <dbReference type="EMBL" id="TRW97068.1"/>
    </source>
</evidence>
<keyword evidence="2" id="KW-1185">Reference proteome</keyword>
<dbReference type="Proteomes" id="UP000733744">
    <property type="component" value="Unassembled WGS sequence"/>
</dbReference>
<sequence length="428" mass="43332">MSTAAIAVLGTSQAIVLETSDVAALRSGQIVALGTSNVAALGTSQVAAISTGTIAVLGTSQVAALTTSQVVALASAQVAALSTAAIVALGTSQAIVLQTSDLLALKTSQIVALGTSNVAALGTSQVAALSTKQVEALTSSQVAALSTSQVASLHLGTPVVLDLNGDGVKTLSISLGTTFDLFATGRKVDTGWVSSSDGLLALDRNHDGKIDDGSELFGSSTTLANGEKAKDGYAALSELDSNHDGAITKADDAWKELKVWVDRNSDGISENDELFTLDSLGISKLNLNAEKAYIKDNGNLVGLTSSYETSDGASHDMADVWFVADKNQDLRTKVSDLTQAIAAFDDSQSGPVGDPANSLTMSSSYSSAESQAVAVSVGGLVDTLKNFDSNGNLIANAGQSSSPLQAAIGGQSLGEAQDPTKTGFLASK</sequence>
<accession>A0ABY3CBS4</accession>
<dbReference type="InterPro" id="IPR045395">
    <property type="entry name" value="ALTTAQ_rpt"/>
</dbReference>
<dbReference type="PANTHER" id="PTHR39431:SF1">
    <property type="entry name" value="FRPA_C-RELATED PROTEIN"/>
    <property type="match status" value="1"/>
</dbReference>
<name>A0ABY3CBS4_9GAMM</name>
<dbReference type="EMBL" id="RYFG02000076">
    <property type="protein sequence ID" value="TRW97068.1"/>
    <property type="molecule type" value="Genomic_DNA"/>
</dbReference>
<comment type="caution">
    <text evidence="1">The sequence shown here is derived from an EMBL/GenBank/DDBJ whole genome shotgun (WGS) entry which is preliminary data.</text>
</comment>
<gene>
    <name evidence="1" type="ORF">EKO24_007940</name>
</gene>